<dbReference type="PANTHER" id="PTHR43501:SF1">
    <property type="entry name" value="CYTOSOL NON-SPECIFIC DIPEPTIDASE"/>
    <property type="match status" value="1"/>
</dbReference>
<dbReference type="Pfam" id="PF07687">
    <property type="entry name" value="M20_dimer"/>
    <property type="match status" value="1"/>
</dbReference>
<sequence length="476" mass="53287">MDYKDLPAQEVFHWFREINQIPRGSGDEKRISDFLYNWAKERNLDVWQDKALNIVIHKGATKGYENAPKVILQGHMDMVCEKTLDSDHDFSKDPIEMIVDGDYLRANNTTLGADDGIAVAMALAVLDADDIEHPALEAVFTTAEETSMVGALNLTNEHLSGDYLFNIDSEEEGIFLSSSSGGVNSESKFKVEYKDNDKKALEITLKGFTGGHSGMEIIKQRANAIKVLARLLNECNCDKLKLVSIEGGTKHNAIANVSKATIVHTDYAKVKEAMNELFGHIKKDYHVEDPNMTLEFKEVKADKRMTKKDTDRIINFLMLAPHGVIYMSKDIEGLVMTSCNAAILRTEGNSVNYLCSIRSSSDAALVEVREQVRIMTEVLGGKVELSESYPSWEFDEDPVLRDLVSKVYKEETGKDAEVSAIHAGLECGLLKQILPDTKMISFGPNIYDVHTAREHLDIKSTERMWKFLKALLKAVK</sequence>
<evidence type="ECO:0000256" key="4">
    <source>
        <dbReference type="ARBA" id="ARBA00022723"/>
    </source>
</evidence>
<evidence type="ECO:0000256" key="17">
    <source>
        <dbReference type="ARBA" id="ARBA00078074"/>
    </source>
</evidence>
<dbReference type="PIRSF" id="PIRSF016599">
    <property type="entry name" value="Xaa-His_dipept"/>
    <property type="match status" value="1"/>
</dbReference>
<evidence type="ECO:0000256" key="6">
    <source>
        <dbReference type="ARBA" id="ARBA00022833"/>
    </source>
</evidence>
<dbReference type="AlphaFoldDB" id="A0A9E7DK52"/>
<dbReference type="GO" id="GO:0006508">
    <property type="term" value="P:proteolysis"/>
    <property type="evidence" value="ECO:0007669"/>
    <property type="project" value="UniProtKB-KW"/>
</dbReference>
<gene>
    <name evidence="19" type="ORF">M1R53_01950</name>
</gene>
<dbReference type="RefSeq" id="WP_085840570.1">
    <property type="nucleotide sequence ID" value="NZ_CP096649.1"/>
</dbReference>
<feature type="domain" description="Peptidase M20 dimerisation" evidence="18">
    <location>
        <begin position="204"/>
        <end position="285"/>
    </location>
</feature>
<evidence type="ECO:0000313" key="19">
    <source>
        <dbReference type="EMBL" id="UQK59443.1"/>
    </source>
</evidence>
<evidence type="ECO:0000256" key="5">
    <source>
        <dbReference type="ARBA" id="ARBA00022801"/>
    </source>
</evidence>
<evidence type="ECO:0000256" key="7">
    <source>
        <dbReference type="ARBA" id="ARBA00023049"/>
    </source>
</evidence>
<name>A0A9E7DK52_9FIRM</name>
<evidence type="ECO:0000256" key="16">
    <source>
        <dbReference type="ARBA" id="ARBA00077688"/>
    </source>
</evidence>
<keyword evidence="3" id="KW-0645">Protease</keyword>
<evidence type="ECO:0000256" key="15">
    <source>
        <dbReference type="ARBA" id="ARBA00076004"/>
    </source>
</evidence>
<dbReference type="InterPro" id="IPR001160">
    <property type="entry name" value="Peptidase_M20C"/>
</dbReference>
<comment type="similarity">
    <text evidence="12">Belongs to the peptidase M20C family.</text>
</comment>
<evidence type="ECO:0000256" key="9">
    <source>
        <dbReference type="ARBA" id="ARBA00036421"/>
    </source>
</evidence>
<dbReference type="CDD" id="cd03890">
    <property type="entry name" value="M20_pepD"/>
    <property type="match status" value="1"/>
</dbReference>
<dbReference type="FunFam" id="3.40.630.10:FF:000018">
    <property type="entry name" value="Aminoacyl-histidine dipeptidase PepD"/>
    <property type="match status" value="1"/>
</dbReference>
<dbReference type="Pfam" id="PF01546">
    <property type="entry name" value="Peptidase_M20"/>
    <property type="match status" value="1"/>
</dbReference>
<comment type="cofactor">
    <cofactor evidence="1">
        <name>Co(2+)</name>
        <dbReference type="ChEBI" id="CHEBI:48828"/>
    </cofactor>
</comment>
<evidence type="ECO:0000256" key="1">
    <source>
        <dbReference type="ARBA" id="ARBA00001941"/>
    </source>
</evidence>
<evidence type="ECO:0000256" key="3">
    <source>
        <dbReference type="ARBA" id="ARBA00022670"/>
    </source>
</evidence>
<dbReference type="InterPro" id="IPR002933">
    <property type="entry name" value="Peptidase_M20"/>
</dbReference>
<dbReference type="GO" id="GO:0070573">
    <property type="term" value="F:metallodipeptidase activity"/>
    <property type="evidence" value="ECO:0007669"/>
    <property type="project" value="TreeGrafter"/>
</dbReference>
<dbReference type="EC" id="3.4.13.18" evidence="10"/>
<evidence type="ECO:0000256" key="10">
    <source>
        <dbReference type="ARBA" id="ARBA00038976"/>
    </source>
</evidence>
<evidence type="ECO:0000256" key="8">
    <source>
        <dbReference type="ARBA" id="ARBA00023285"/>
    </source>
</evidence>
<dbReference type="GO" id="GO:0046872">
    <property type="term" value="F:metal ion binding"/>
    <property type="evidence" value="ECO:0007669"/>
    <property type="project" value="UniProtKB-KW"/>
</dbReference>
<comment type="catalytic activity">
    <reaction evidence="9">
        <text>Hydrolysis of dipeptides, preferentially hydrophobic dipeptides including prolyl amino acids.</text>
        <dbReference type="EC" id="3.4.13.18"/>
    </reaction>
</comment>
<evidence type="ECO:0000256" key="12">
    <source>
        <dbReference type="ARBA" id="ARBA00061423"/>
    </source>
</evidence>
<dbReference type="Proteomes" id="UP000831151">
    <property type="component" value="Chromosome"/>
</dbReference>
<organism evidence="19 20">
    <name type="scientific">Fenollaria massiliensis</name>
    <dbReference type="NCBI Taxonomy" id="938288"/>
    <lineage>
        <taxon>Bacteria</taxon>
        <taxon>Bacillati</taxon>
        <taxon>Bacillota</taxon>
        <taxon>Clostridia</taxon>
        <taxon>Eubacteriales</taxon>
        <taxon>Fenollaria</taxon>
    </lineage>
</organism>
<evidence type="ECO:0000256" key="11">
    <source>
        <dbReference type="ARBA" id="ARBA00044252"/>
    </source>
</evidence>
<evidence type="ECO:0000259" key="18">
    <source>
        <dbReference type="Pfam" id="PF07687"/>
    </source>
</evidence>
<evidence type="ECO:0000313" key="20">
    <source>
        <dbReference type="Proteomes" id="UP000831151"/>
    </source>
</evidence>
<evidence type="ECO:0000256" key="14">
    <source>
        <dbReference type="ARBA" id="ARBA00075285"/>
    </source>
</evidence>
<keyword evidence="8" id="KW-0170">Cobalt</keyword>
<dbReference type="Gene3D" id="3.40.630.10">
    <property type="entry name" value="Zn peptidases"/>
    <property type="match status" value="2"/>
</dbReference>
<evidence type="ECO:0000256" key="2">
    <source>
        <dbReference type="ARBA" id="ARBA00001947"/>
    </source>
</evidence>
<dbReference type="NCBIfam" id="TIGR01893">
    <property type="entry name" value="aa-his-dipept"/>
    <property type="match status" value="1"/>
</dbReference>
<keyword evidence="7" id="KW-0482">Metalloprotease</keyword>
<reference evidence="19" key="1">
    <citation type="submission" date="2022-04" db="EMBL/GenBank/DDBJ databases">
        <title>Complete genome sequences of Ezakiella coagulans and Fenollaria massiliensis.</title>
        <authorList>
            <person name="France M.T."/>
            <person name="Clifford J."/>
            <person name="Narina S."/>
            <person name="Rutt L."/>
            <person name="Ravel J."/>
        </authorList>
    </citation>
    <scope>NUCLEOTIDE SEQUENCE</scope>
    <source>
        <strain evidence="19">C0061C2</strain>
    </source>
</reference>
<evidence type="ECO:0000256" key="13">
    <source>
        <dbReference type="ARBA" id="ARBA00071271"/>
    </source>
</evidence>
<dbReference type="PANTHER" id="PTHR43501">
    <property type="entry name" value="CYTOSOL NON-SPECIFIC DIPEPTIDASE"/>
    <property type="match status" value="1"/>
</dbReference>
<keyword evidence="4" id="KW-0479">Metal-binding</keyword>
<comment type="cofactor">
    <cofactor evidence="2">
        <name>Zn(2+)</name>
        <dbReference type="ChEBI" id="CHEBI:29105"/>
    </cofactor>
</comment>
<dbReference type="EMBL" id="CP096649">
    <property type="protein sequence ID" value="UQK59443.1"/>
    <property type="molecule type" value="Genomic_DNA"/>
</dbReference>
<proteinExistence type="inferred from homology"/>
<dbReference type="SUPFAM" id="SSF53187">
    <property type="entry name" value="Zn-dependent exopeptidases"/>
    <property type="match status" value="1"/>
</dbReference>
<protein>
    <recommendedName>
        <fullName evidence="13">Cytosol non-specific dipeptidase</fullName>
        <ecNumber evidence="10">3.4.13.18</ecNumber>
    </recommendedName>
    <alternativeName>
        <fullName evidence="16">Aminoacyl-histidine dipeptidase</fullName>
    </alternativeName>
    <alternativeName>
        <fullName evidence="15">Beta-alanyl-histidine dipeptidase</fullName>
    </alternativeName>
    <alternativeName>
        <fullName evidence="14">Carnosinase</fullName>
    </alternativeName>
    <alternativeName>
        <fullName evidence="11">Peptidase D</fullName>
    </alternativeName>
    <alternativeName>
        <fullName evidence="17">Xaa-His dipeptidase</fullName>
    </alternativeName>
</protein>
<dbReference type="FunFam" id="3.40.630.10:FF:000015">
    <property type="entry name" value="Aminoacyl-histidine dipeptidase PepD"/>
    <property type="match status" value="1"/>
</dbReference>
<keyword evidence="5" id="KW-0378">Hydrolase</keyword>
<dbReference type="InterPro" id="IPR011650">
    <property type="entry name" value="Peptidase_M20_dimer"/>
</dbReference>
<dbReference type="GO" id="GO:0005829">
    <property type="term" value="C:cytosol"/>
    <property type="evidence" value="ECO:0007669"/>
    <property type="project" value="TreeGrafter"/>
</dbReference>
<accession>A0A9E7DK52</accession>
<keyword evidence="6" id="KW-0862">Zinc</keyword>
<dbReference type="KEGG" id="fms:M1R53_01950"/>
<dbReference type="PRINTS" id="PR00934">
    <property type="entry name" value="XHISDIPTASE"/>
</dbReference>
<keyword evidence="20" id="KW-1185">Reference proteome</keyword>